<evidence type="ECO:0000256" key="2">
    <source>
        <dbReference type="ARBA" id="ARBA00008445"/>
    </source>
</evidence>
<evidence type="ECO:0000256" key="3">
    <source>
        <dbReference type="ARBA" id="ARBA00022448"/>
    </source>
</evidence>
<keyword evidence="6 9" id="KW-1133">Transmembrane helix</keyword>
<evidence type="ECO:0000256" key="4">
    <source>
        <dbReference type="ARBA" id="ARBA00022692"/>
    </source>
</evidence>
<evidence type="ECO:0000256" key="1">
    <source>
        <dbReference type="ARBA" id="ARBA00004141"/>
    </source>
</evidence>
<evidence type="ECO:0000256" key="7">
    <source>
        <dbReference type="ARBA" id="ARBA00023010"/>
    </source>
</evidence>
<reference evidence="10" key="1">
    <citation type="submission" date="2022-08" db="EMBL/GenBank/DDBJ databases">
        <title>Complete genome of Mycoplasma iguanae type strain 2327.</title>
        <authorList>
            <person name="Spergser J."/>
        </authorList>
    </citation>
    <scope>NUCLEOTIDE SEQUENCE</scope>
    <source>
        <strain evidence="10">2327</strain>
    </source>
</reference>
<dbReference type="NCBIfam" id="TIGR00810">
    <property type="entry name" value="secG"/>
    <property type="match status" value="1"/>
</dbReference>
<evidence type="ECO:0000256" key="6">
    <source>
        <dbReference type="ARBA" id="ARBA00022989"/>
    </source>
</evidence>
<keyword evidence="9" id="KW-1003">Cell membrane</keyword>
<keyword evidence="3 9" id="KW-0813">Transport</keyword>
<comment type="subcellular location">
    <subcellularLocation>
        <location evidence="9">Cell membrane</location>
        <topology evidence="9">Multi-pass membrane protein</topology>
    </subcellularLocation>
    <subcellularLocation>
        <location evidence="1">Membrane</location>
        <topology evidence="1">Multi-pass membrane protein</topology>
    </subcellularLocation>
</comment>
<evidence type="ECO:0000313" key="11">
    <source>
        <dbReference type="Proteomes" id="UP001059252"/>
    </source>
</evidence>
<sequence length="77" mass="8555">MITLLTAIMVFLAVIIIIISFLMAPDSNSFSGALVGSSDLDLFKVSKEQGYKKVLKILMFTAGIFLFVFAIVIRLFY</sequence>
<organism evidence="10 11">
    <name type="scientific">Mycoplasma iguanae</name>
    <dbReference type="NCBI Taxonomy" id="292461"/>
    <lineage>
        <taxon>Bacteria</taxon>
        <taxon>Bacillati</taxon>
        <taxon>Mycoplasmatota</taxon>
        <taxon>Mollicutes</taxon>
        <taxon>Mycoplasmataceae</taxon>
        <taxon>Mycoplasma</taxon>
    </lineage>
</organism>
<comment type="function">
    <text evidence="9">Involved in protein export. Participates in an early event of protein translocation.</text>
</comment>
<feature type="transmembrane region" description="Helical" evidence="9">
    <location>
        <begin position="54"/>
        <end position="76"/>
    </location>
</feature>
<keyword evidence="5 9" id="KW-0653">Protein transport</keyword>
<keyword evidence="7 9" id="KW-0811">Translocation</keyword>
<dbReference type="Pfam" id="PF03840">
    <property type="entry name" value="SecG"/>
    <property type="match status" value="1"/>
</dbReference>
<protein>
    <recommendedName>
        <fullName evidence="9">Protein-export membrane protein SecG</fullName>
    </recommendedName>
</protein>
<evidence type="ECO:0000313" key="10">
    <source>
        <dbReference type="EMBL" id="UVD81454.1"/>
    </source>
</evidence>
<accession>A0ABY5R7J7</accession>
<name>A0ABY5R7J7_9MOLU</name>
<dbReference type="Proteomes" id="UP001059252">
    <property type="component" value="Chromosome"/>
</dbReference>
<keyword evidence="4 9" id="KW-0812">Transmembrane</keyword>
<dbReference type="RefSeq" id="WP_258210628.1">
    <property type="nucleotide sequence ID" value="NZ_CP102734.1"/>
</dbReference>
<evidence type="ECO:0000256" key="5">
    <source>
        <dbReference type="ARBA" id="ARBA00022927"/>
    </source>
</evidence>
<evidence type="ECO:0000256" key="9">
    <source>
        <dbReference type="RuleBase" id="RU365087"/>
    </source>
</evidence>
<proteinExistence type="inferred from homology"/>
<gene>
    <name evidence="10" type="primary">secG</name>
    <name evidence="10" type="ORF">NV226_01830</name>
</gene>
<dbReference type="EMBL" id="CP102734">
    <property type="protein sequence ID" value="UVD81454.1"/>
    <property type="molecule type" value="Genomic_DNA"/>
</dbReference>
<evidence type="ECO:0000256" key="8">
    <source>
        <dbReference type="ARBA" id="ARBA00023136"/>
    </source>
</evidence>
<keyword evidence="11" id="KW-1185">Reference proteome</keyword>
<feature type="transmembrane region" description="Helical" evidence="9">
    <location>
        <begin position="6"/>
        <end position="24"/>
    </location>
</feature>
<comment type="similarity">
    <text evidence="2 9">Belongs to the SecG family.</text>
</comment>
<keyword evidence="8 9" id="KW-0472">Membrane</keyword>
<dbReference type="InterPro" id="IPR004692">
    <property type="entry name" value="SecG"/>
</dbReference>